<feature type="region of interest" description="Disordered" evidence="5">
    <location>
        <begin position="153"/>
        <end position="176"/>
    </location>
</feature>
<evidence type="ECO:0000259" key="6">
    <source>
        <dbReference type="Pfam" id="PF00644"/>
    </source>
</evidence>
<feature type="domain" description="PARP catalytic" evidence="6">
    <location>
        <begin position="249"/>
        <end position="302"/>
    </location>
</feature>
<dbReference type="EMBL" id="ML994615">
    <property type="protein sequence ID" value="KAF2192327.1"/>
    <property type="molecule type" value="Genomic_DNA"/>
</dbReference>
<evidence type="ECO:0000256" key="2">
    <source>
        <dbReference type="ARBA" id="ARBA00022679"/>
    </source>
</evidence>
<keyword evidence="2" id="KW-0808">Transferase</keyword>
<sequence>MAFSLRLTSLSTRKTESTRQDSIIDLKLWSGKDPKQNFLVSIVELPNPQSPACISPHRKLLKKCYITHHPKSLHELVSSACQATCFMILQRSTLSSGTNLIVTDPAVVDLLLTCVNSVITKRWMRLLPGCPFTDHKIKETISGLPALSTFSTKSVPPTSTYSATPTSPWTRPDPLSSVSDNERSLLTWLLESPFSNLASVTASSHPLIHLPSLDYLGIKTFIPTQQPSNKESLFAHHCRRIPSLPPFPVFHGTHPSRLPLILSQGLKNMSGTRYQTNGRSNGKGIYLAEDASTSLYYSFGVSAWKGSEYREGKARVLLCCELAGHKRGKRTYVVPDEGKVIVRFVLLVPASCTVDPGPEVRQDLERAFRVLRGMRGDEMGTRLV</sequence>
<dbReference type="GO" id="GO:0003950">
    <property type="term" value="F:NAD+ poly-ADP-ribosyltransferase activity"/>
    <property type="evidence" value="ECO:0007669"/>
    <property type="project" value="InterPro"/>
</dbReference>
<dbReference type="OrthoDB" id="109543at2759"/>
<dbReference type="PANTHER" id="PTHR21328">
    <property type="entry name" value="POLY ADP-RIBOSE POLYMERASE FAMILY, MEMBER PARP"/>
    <property type="match status" value="1"/>
</dbReference>
<protein>
    <recommendedName>
        <fullName evidence="6">PARP catalytic domain-containing protein</fullName>
    </recommendedName>
</protein>
<keyword evidence="1" id="KW-0328">Glycosyltransferase</keyword>
<evidence type="ECO:0000256" key="3">
    <source>
        <dbReference type="ARBA" id="ARBA00022695"/>
    </source>
</evidence>
<evidence type="ECO:0000256" key="4">
    <source>
        <dbReference type="ARBA" id="ARBA00023027"/>
    </source>
</evidence>
<organism evidence="7 8">
    <name type="scientific">Zopfia rhizophila CBS 207.26</name>
    <dbReference type="NCBI Taxonomy" id="1314779"/>
    <lineage>
        <taxon>Eukaryota</taxon>
        <taxon>Fungi</taxon>
        <taxon>Dikarya</taxon>
        <taxon>Ascomycota</taxon>
        <taxon>Pezizomycotina</taxon>
        <taxon>Dothideomycetes</taxon>
        <taxon>Dothideomycetes incertae sedis</taxon>
        <taxon>Zopfiaceae</taxon>
        <taxon>Zopfia</taxon>
    </lineage>
</organism>
<keyword evidence="3" id="KW-0548">Nucleotidyltransferase</keyword>
<keyword evidence="4" id="KW-0520">NAD</keyword>
<keyword evidence="8" id="KW-1185">Reference proteome</keyword>
<name>A0A6A6EJM7_9PEZI</name>
<dbReference type="Pfam" id="PF00644">
    <property type="entry name" value="PARP"/>
    <property type="match status" value="1"/>
</dbReference>
<evidence type="ECO:0000313" key="7">
    <source>
        <dbReference type="EMBL" id="KAF2192327.1"/>
    </source>
</evidence>
<dbReference type="SUPFAM" id="SSF56399">
    <property type="entry name" value="ADP-ribosylation"/>
    <property type="match status" value="1"/>
</dbReference>
<dbReference type="InterPro" id="IPR051838">
    <property type="entry name" value="ARTD_PARP"/>
</dbReference>
<feature type="compositionally biased region" description="Low complexity" evidence="5">
    <location>
        <begin position="154"/>
        <end position="168"/>
    </location>
</feature>
<gene>
    <name evidence="7" type="ORF">K469DRAFT_745801</name>
</gene>
<dbReference type="Proteomes" id="UP000800200">
    <property type="component" value="Unassembled WGS sequence"/>
</dbReference>
<accession>A0A6A6EJM7</accession>
<evidence type="ECO:0000313" key="8">
    <source>
        <dbReference type="Proteomes" id="UP000800200"/>
    </source>
</evidence>
<evidence type="ECO:0000256" key="5">
    <source>
        <dbReference type="SAM" id="MobiDB-lite"/>
    </source>
</evidence>
<dbReference type="Gene3D" id="3.90.228.10">
    <property type="match status" value="1"/>
</dbReference>
<reference evidence="7" key="1">
    <citation type="journal article" date="2020" name="Stud. Mycol.">
        <title>101 Dothideomycetes genomes: a test case for predicting lifestyles and emergence of pathogens.</title>
        <authorList>
            <person name="Haridas S."/>
            <person name="Albert R."/>
            <person name="Binder M."/>
            <person name="Bloem J."/>
            <person name="Labutti K."/>
            <person name="Salamov A."/>
            <person name="Andreopoulos B."/>
            <person name="Baker S."/>
            <person name="Barry K."/>
            <person name="Bills G."/>
            <person name="Bluhm B."/>
            <person name="Cannon C."/>
            <person name="Castanera R."/>
            <person name="Culley D."/>
            <person name="Daum C."/>
            <person name="Ezra D."/>
            <person name="Gonzalez J."/>
            <person name="Henrissat B."/>
            <person name="Kuo A."/>
            <person name="Liang C."/>
            <person name="Lipzen A."/>
            <person name="Lutzoni F."/>
            <person name="Magnuson J."/>
            <person name="Mondo S."/>
            <person name="Nolan M."/>
            <person name="Ohm R."/>
            <person name="Pangilinan J."/>
            <person name="Park H.-J."/>
            <person name="Ramirez L."/>
            <person name="Alfaro M."/>
            <person name="Sun H."/>
            <person name="Tritt A."/>
            <person name="Yoshinaga Y."/>
            <person name="Zwiers L.-H."/>
            <person name="Turgeon B."/>
            <person name="Goodwin S."/>
            <person name="Spatafora J."/>
            <person name="Crous P."/>
            <person name="Grigoriev I."/>
        </authorList>
    </citation>
    <scope>NUCLEOTIDE SEQUENCE</scope>
    <source>
        <strain evidence="7">CBS 207.26</strain>
    </source>
</reference>
<dbReference type="GO" id="GO:0016779">
    <property type="term" value="F:nucleotidyltransferase activity"/>
    <property type="evidence" value="ECO:0007669"/>
    <property type="project" value="UniProtKB-KW"/>
</dbReference>
<proteinExistence type="predicted"/>
<evidence type="ECO:0000256" key="1">
    <source>
        <dbReference type="ARBA" id="ARBA00022676"/>
    </source>
</evidence>
<dbReference type="AlphaFoldDB" id="A0A6A6EJM7"/>
<dbReference type="InterPro" id="IPR012317">
    <property type="entry name" value="Poly(ADP-ribose)pol_cat_dom"/>
</dbReference>